<dbReference type="EMBL" id="CAJVCH010525303">
    <property type="protein sequence ID" value="CAG7822104.1"/>
    <property type="molecule type" value="Genomic_DNA"/>
</dbReference>
<dbReference type="AlphaFoldDB" id="A0A8J2PHQ9"/>
<protein>
    <submittedName>
        <fullName evidence="1">Uncharacterized protein</fullName>
    </submittedName>
</protein>
<gene>
    <name evidence="1" type="ORF">AFUS01_LOCUS32395</name>
</gene>
<proteinExistence type="predicted"/>
<accession>A0A8J2PHQ9</accession>
<dbReference type="Proteomes" id="UP000708208">
    <property type="component" value="Unassembled WGS sequence"/>
</dbReference>
<sequence>MDQTILNHDKSTVCRQYVDDTTMQFEFYADQNAEVTEDGQVVTVKDVVVLGGQ</sequence>
<evidence type="ECO:0000313" key="2">
    <source>
        <dbReference type="Proteomes" id="UP000708208"/>
    </source>
</evidence>
<organism evidence="1 2">
    <name type="scientific">Allacma fusca</name>
    <dbReference type="NCBI Taxonomy" id="39272"/>
    <lineage>
        <taxon>Eukaryota</taxon>
        <taxon>Metazoa</taxon>
        <taxon>Ecdysozoa</taxon>
        <taxon>Arthropoda</taxon>
        <taxon>Hexapoda</taxon>
        <taxon>Collembola</taxon>
        <taxon>Symphypleona</taxon>
        <taxon>Sminthuridae</taxon>
        <taxon>Allacma</taxon>
    </lineage>
</organism>
<reference evidence="1" key="1">
    <citation type="submission" date="2021-06" db="EMBL/GenBank/DDBJ databases">
        <authorList>
            <person name="Hodson N. C."/>
            <person name="Mongue J. A."/>
            <person name="Jaron S. K."/>
        </authorList>
    </citation>
    <scope>NUCLEOTIDE SEQUENCE</scope>
</reference>
<name>A0A8J2PHQ9_9HEXA</name>
<keyword evidence="2" id="KW-1185">Reference proteome</keyword>
<evidence type="ECO:0000313" key="1">
    <source>
        <dbReference type="EMBL" id="CAG7822104.1"/>
    </source>
</evidence>
<feature type="non-terminal residue" evidence="1">
    <location>
        <position position="53"/>
    </location>
</feature>
<comment type="caution">
    <text evidence="1">The sequence shown here is derived from an EMBL/GenBank/DDBJ whole genome shotgun (WGS) entry which is preliminary data.</text>
</comment>